<keyword evidence="11" id="KW-0511">Multifunctional enzyme</keyword>
<dbReference type="Gene3D" id="1.10.8.50">
    <property type="match status" value="1"/>
</dbReference>
<keyword evidence="3" id="KW-0479">Metal-binding</keyword>
<dbReference type="SMART" id="SM01232">
    <property type="entry name" value="H2TH"/>
    <property type="match status" value="1"/>
</dbReference>
<evidence type="ECO:0000256" key="14">
    <source>
        <dbReference type="PROSITE-ProRule" id="PRU00391"/>
    </source>
</evidence>
<keyword evidence="18" id="KW-1185">Reference proteome</keyword>
<evidence type="ECO:0000256" key="7">
    <source>
        <dbReference type="ARBA" id="ARBA00022833"/>
    </source>
</evidence>
<dbReference type="InterPro" id="IPR012319">
    <property type="entry name" value="FPG_cat"/>
</dbReference>
<dbReference type="InterPro" id="IPR044090">
    <property type="entry name" value="Nei2_N"/>
</dbReference>
<keyword evidence="6" id="KW-0378">Hydrolase</keyword>
<keyword evidence="8" id="KW-0238">DNA-binding</keyword>
<accession>A0A512DGM7</accession>
<protein>
    <recommendedName>
        <fullName evidence="2">DNA-(apurinic or apyrimidinic site) lyase</fullName>
        <ecNumber evidence="2">4.2.99.18</ecNumber>
    </recommendedName>
</protein>
<evidence type="ECO:0000256" key="12">
    <source>
        <dbReference type="ARBA" id="ARBA00023295"/>
    </source>
</evidence>
<dbReference type="AlphaFoldDB" id="A0A512DGM7"/>
<keyword evidence="5 14" id="KW-0863">Zinc-finger</keyword>
<dbReference type="InterPro" id="IPR035937">
    <property type="entry name" value="FPG_N"/>
</dbReference>
<evidence type="ECO:0000256" key="2">
    <source>
        <dbReference type="ARBA" id="ARBA00012720"/>
    </source>
</evidence>
<dbReference type="PROSITE" id="PS51066">
    <property type="entry name" value="ZF_FPG_2"/>
    <property type="match status" value="1"/>
</dbReference>
<dbReference type="EC" id="4.2.99.18" evidence="2"/>
<gene>
    <name evidence="17" type="primary">nei</name>
    <name evidence="17" type="ORF">CAE01nite_33270</name>
</gene>
<evidence type="ECO:0000256" key="3">
    <source>
        <dbReference type="ARBA" id="ARBA00022723"/>
    </source>
</evidence>
<dbReference type="SUPFAM" id="SSF46946">
    <property type="entry name" value="S13-like H2TH domain"/>
    <property type="match status" value="1"/>
</dbReference>
<sequence>MPEGDTVRRSASKLDQALTGRVLERAELRWPSAVGVDLTGRTVLATVSYGKHLLTRFDDGRTLHTHLRMEGSWAIARTGAPGARGRGPYIRAVLGNAVWTALGDRLGMLDVVDTREEHTVIGHLGPDILDDAFPTEGLPEALRRWAVRGSMPVAEVLLDQTVVAGIGTIWTAEPLFLLRQWPWTPADELEDPAGLLLAIRKLMVRSVLSTKPPGQTVDGGRGETSYVHSRIGRPCRRCGTPIERGTVRKPPQERPVFYCPRCQAPR</sequence>
<dbReference type="SUPFAM" id="SSF57716">
    <property type="entry name" value="Glucocorticoid receptor-like (DNA-binding domain)"/>
    <property type="match status" value="1"/>
</dbReference>
<dbReference type="OrthoDB" id="9800855at2"/>
<keyword evidence="7" id="KW-0862">Zinc</keyword>
<feature type="domain" description="Formamidopyrimidine-DNA glycosylase catalytic" evidence="16">
    <location>
        <begin position="2"/>
        <end position="94"/>
    </location>
</feature>
<dbReference type="GO" id="GO:0008270">
    <property type="term" value="F:zinc ion binding"/>
    <property type="evidence" value="ECO:0007669"/>
    <property type="project" value="UniProtKB-KW"/>
</dbReference>
<comment type="caution">
    <text evidence="17">The sequence shown here is derived from an EMBL/GenBank/DDBJ whole genome shotgun (WGS) entry which is preliminary data.</text>
</comment>
<reference evidence="17 18" key="1">
    <citation type="submission" date="2019-07" db="EMBL/GenBank/DDBJ databases">
        <title>Whole genome shotgun sequence of Cellulomonas aerilata NBRC 106308.</title>
        <authorList>
            <person name="Hosoyama A."/>
            <person name="Uohara A."/>
            <person name="Ohji S."/>
            <person name="Ichikawa N."/>
        </authorList>
    </citation>
    <scope>NUCLEOTIDE SEQUENCE [LARGE SCALE GENOMIC DNA]</scope>
    <source>
        <strain evidence="17 18">NBRC 106308</strain>
    </source>
</reference>
<dbReference type="InterPro" id="IPR010979">
    <property type="entry name" value="Ribosomal_uS13-like_H2TH"/>
</dbReference>
<evidence type="ECO:0000256" key="13">
    <source>
        <dbReference type="ARBA" id="ARBA00044632"/>
    </source>
</evidence>
<feature type="domain" description="FPG-type" evidence="15">
    <location>
        <begin position="226"/>
        <end position="264"/>
    </location>
</feature>
<evidence type="ECO:0000259" key="15">
    <source>
        <dbReference type="PROSITE" id="PS51066"/>
    </source>
</evidence>
<dbReference type="GO" id="GO:0000703">
    <property type="term" value="F:oxidized pyrimidine nucleobase lesion DNA N-glycosylase activity"/>
    <property type="evidence" value="ECO:0007669"/>
    <property type="project" value="TreeGrafter"/>
</dbReference>
<dbReference type="RefSeq" id="WP_146906636.1">
    <property type="nucleotide sequence ID" value="NZ_BAAARM010000006.1"/>
</dbReference>
<evidence type="ECO:0000256" key="6">
    <source>
        <dbReference type="ARBA" id="ARBA00022801"/>
    </source>
</evidence>
<evidence type="ECO:0000259" key="16">
    <source>
        <dbReference type="PROSITE" id="PS51068"/>
    </source>
</evidence>
<dbReference type="GO" id="GO:0140078">
    <property type="term" value="F:class I DNA-(apurinic or apyrimidinic site) endonuclease activity"/>
    <property type="evidence" value="ECO:0007669"/>
    <property type="project" value="UniProtKB-EC"/>
</dbReference>
<dbReference type="Pfam" id="PF01149">
    <property type="entry name" value="Fapy_DNA_glyco"/>
    <property type="match status" value="1"/>
</dbReference>
<evidence type="ECO:0000256" key="1">
    <source>
        <dbReference type="ARBA" id="ARBA00009409"/>
    </source>
</evidence>
<dbReference type="Proteomes" id="UP000321181">
    <property type="component" value="Unassembled WGS sequence"/>
</dbReference>
<dbReference type="Gene3D" id="3.20.190.10">
    <property type="entry name" value="MutM-like, N-terminal"/>
    <property type="match status" value="1"/>
</dbReference>
<evidence type="ECO:0000256" key="8">
    <source>
        <dbReference type="ARBA" id="ARBA00023125"/>
    </source>
</evidence>
<evidence type="ECO:0000256" key="4">
    <source>
        <dbReference type="ARBA" id="ARBA00022763"/>
    </source>
</evidence>
<keyword evidence="17" id="KW-0540">Nuclease</keyword>
<name>A0A512DGM7_9CELL</name>
<organism evidence="17 18">
    <name type="scientific">Cellulomonas aerilata</name>
    <dbReference type="NCBI Taxonomy" id="515326"/>
    <lineage>
        <taxon>Bacteria</taxon>
        <taxon>Bacillati</taxon>
        <taxon>Actinomycetota</taxon>
        <taxon>Actinomycetes</taxon>
        <taxon>Micrococcales</taxon>
        <taxon>Cellulomonadaceae</taxon>
        <taxon>Cellulomonas</taxon>
    </lineage>
</organism>
<evidence type="ECO:0000256" key="5">
    <source>
        <dbReference type="ARBA" id="ARBA00022771"/>
    </source>
</evidence>
<dbReference type="InterPro" id="IPR000214">
    <property type="entry name" value="Znf_DNA_glyclase/AP_lyase"/>
</dbReference>
<dbReference type="SMART" id="SM00898">
    <property type="entry name" value="Fapy_DNA_glyco"/>
    <property type="match status" value="1"/>
</dbReference>
<evidence type="ECO:0000313" key="17">
    <source>
        <dbReference type="EMBL" id="GEO35602.1"/>
    </source>
</evidence>
<comment type="catalytic activity">
    <reaction evidence="13">
        <text>2'-deoxyribonucleotide-(2'-deoxyribose 5'-phosphate)-2'-deoxyribonucleotide-DNA = a 3'-end 2'-deoxyribonucleotide-(2,3-dehydro-2,3-deoxyribose 5'-phosphate)-DNA + a 5'-end 5'-phospho-2'-deoxyribonucleoside-DNA + H(+)</text>
        <dbReference type="Rhea" id="RHEA:66592"/>
        <dbReference type="Rhea" id="RHEA-COMP:13180"/>
        <dbReference type="Rhea" id="RHEA-COMP:16897"/>
        <dbReference type="Rhea" id="RHEA-COMP:17067"/>
        <dbReference type="ChEBI" id="CHEBI:15378"/>
        <dbReference type="ChEBI" id="CHEBI:136412"/>
        <dbReference type="ChEBI" id="CHEBI:157695"/>
        <dbReference type="ChEBI" id="CHEBI:167181"/>
        <dbReference type="EC" id="4.2.99.18"/>
    </reaction>
</comment>
<evidence type="ECO:0000256" key="9">
    <source>
        <dbReference type="ARBA" id="ARBA00023204"/>
    </source>
</evidence>
<dbReference type="InterPro" id="IPR015886">
    <property type="entry name" value="H2TH_FPG"/>
</dbReference>
<dbReference type="CDD" id="cd08971">
    <property type="entry name" value="AcNei2_N"/>
    <property type="match status" value="1"/>
</dbReference>
<keyword evidence="12" id="KW-0326">Glycosidase</keyword>
<keyword evidence="17" id="KW-0255">Endonuclease</keyword>
<keyword evidence="10" id="KW-0456">Lyase</keyword>
<dbReference type="GO" id="GO:0003684">
    <property type="term" value="F:damaged DNA binding"/>
    <property type="evidence" value="ECO:0007669"/>
    <property type="project" value="InterPro"/>
</dbReference>
<dbReference type="EMBL" id="BJYY01000021">
    <property type="protein sequence ID" value="GEO35602.1"/>
    <property type="molecule type" value="Genomic_DNA"/>
</dbReference>
<evidence type="ECO:0000256" key="11">
    <source>
        <dbReference type="ARBA" id="ARBA00023268"/>
    </source>
</evidence>
<dbReference type="PROSITE" id="PS01242">
    <property type="entry name" value="ZF_FPG_1"/>
    <property type="match status" value="1"/>
</dbReference>
<keyword evidence="4" id="KW-0227">DNA damage</keyword>
<dbReference type="GO" id="GO:0006284">
    <property type="term" value="P:base-excision repair"/>
    <property type="evidence" value="ECO:0007669"/>
    <property type="project" value="InterPro"/>
</dbReference>
<comment type="similarity">
    <text evidence="1">Belongs to the FPG family.</text>
</comment>
<dbReference type="PANTHER" id="PTHR42697">
    <property type="entry name" value="ENDONUCLEASE 8"/>
    <property type="match status" value="1"/>
</dbReference>
<dbReference type="InterPro" id="IPR015887">
    <property type="entry name" value="DNA_glyclase_Znf_dom_DNA_BS"/>
</dbReference>
<dbReference type="SUPFAM" id="SSF81624">
    <property type="entry name" value="N-terminal domain of MutM-like DNA repair proteins"/>
    <property type="match status" value="1"/>
</dbReference>
<dbReference type="PROSITE" id="PS51068">
    <property type="entry name" value="FPG_CAT"/>
    <property type="match status" value="1"/>
</dbReference>
<keyword evidence="9" id="KW-0234">DNA repair</keyword>
<proteinExistence type="inferred from homology"/>
<evidence type="ECO:0000313" key="18">
    <source>
        <dbReference type="Proteomes" id="UP000321181"/>
    </source>
</evidence>
<evidence type="ECO:0000256" key="10">
    <source>
        <dbReference type="ARBA" id="ARBA00023239"/>
    </source>
</evidence>
<dbReference type="PANTHER" id="PTHR42697:SF1">
    <property type="entry name" value="ENDONUCLEASE 8"/>
    <property type="match status" value="1"/>
</dbReference>